<keyword evidence="3 4" id="KW-0560">Oxidoreductase</keyword>
<dbReference type="EC" id="1.3.1.54" evidence="4"/>
<dbReference type="EMBL" id="BX548174">
    <property type="protein sequence ID" value="CAE18962.1"/>
    <property type="molecule type" value="Genomic_DNA"/>
</dbReference>
<gene>
    <name evidence="4" type="ordered locus">PMM0503</name>
</gene>
<accession>Q7V2H4</accession>
<dbReference type="HOGENOM" id="CLU_068627_0_1_3"/>
<evidence type="ECO:0000313" key="4">
    <source>
        <dbReference type="EMBL" id="CAE18962.1"/>
    </source>
</evidence>
<comment type="pathway">
    <text evidence="1">Cofactor biosynthesis; adenosylcobalamin biosynthesis.</text>
</comment>
<reference evidence="4 5" key="1">
    <citation type="journal article" date="2003" name="Nature">
        <title>Genome divergence in two Prochlorococcus ecotypes reflects oceanic niche differentiation.</title>
        <authorList>
            <person name="Rocap G."/>
            <person name="Larimer F.W."/>
            <person name="Lamerdin J.E."/>
            <person name="Malfatti S."/>
            <person name="Chain P."/>
            <person name="Ahlgren N.A."/>
            <person name="Arellano A."/>
            <person name="Coleman M."/>
            <person name="Hauser L."/>
            <person name="Hess W.R."/>
            <person name="Johnson Z.I."/>
            <person name="Land M.L."/>
            <person name="Lindell D."/>
            <person name="Post A.F."/>
            <person name="Regala W."/>
            <person name="Shah M."/>
            <person name="Shaw S.L."/>
            <person name="Steglich C."/>
            <person name="Sullivan M.B."/>
            <person name="Ting C.S."/>
            <person name="Tolonen A."/>
            <person name="Webb E.A."/>
            <person name="Zinser E.R."/>
            <person name="Chisholm S.W."/>
        </authorList>
    </citation>
    <scope>NUCLEOTIDE SEQUENCE [LARGE SCALE GENOMIC DNA]</scope>
    <source>
        <strain evidence="5">CCMP1986 / NIES-2087 / MED4</strain>
    </source>
</reference>
<dbReference type="RefSeq" id="WP_011132138.1">
    <property type="nucleotide sequence ID" value="NC_005072.1"/>
</dbReference>
<dbReference type="PROSITE" id="PS51014">
    <property type="entry name" value="COBK_CBIJ"/>
    <property type="match status" value="1"/>
</dbReference>
<dbReference type="PANTHER" id="PTHR36925:SF1">
    <property type="entry name" value="COBALT-PRECORRIN-6A REDUCTASE"/>
    <property type="match status" value="1"/>
</dbReference>
<evidence type="ECO:0000313" key="5">
    <source>
        <dbReference type="Proteomes" id="UP000001026"/>
    </source>
</evidence>
<dbReference type="OrthoDB" id="9780707at2"/>
<evidence type="ECO:0000256" key="3">
    <source>
        <dbReference type="ARBA" id="ARBA00023002"/>
    </source>
</evidence>
<dbReference type="Pfam" id="PF02571">
    <property type="entry name" value="CbiJ"/>
    <property type="match status" value="1"/>
</dbReference>
<dbReference type="GO" id="GO:0009236">
    <property type="term" value="P:cobalamin biosynthetic process"/>
    <property type="evidence" value="ECO:0007669"/>
    <property type="project" value="UniProtKB-UniPathway"/>
</dbReference>
<dbReference type="eggNOG" id="COG2099">
    <property type="taxonomic scope" value="Bacteria"/>
</dbReference>
<evidence type="ECO:0000256" key="2">
    <source>
        <dbReference type="ARBA" id="ARBA00022573"/>
    </source>
</evidence>
<dbReference type="GO" id="GO:0016994">
    <property type="term" value="F:precorrin-6A reductase activity"/>
    <property type="evidence" value="ECO:0007669"/>
    <property type="project" value="UniProtKB-EC"/>
</dbReference>
<keyword evidence="2" id="KW-0169">Cobalamin biosynthesis</keyword>
<dbReference type="AlphaFoldDB" id="Q7V2H4"/>
<dbReference type="PANTHER" id="PTHR36925">
    <property type="entry name" value="COBALT-PRECORRIN-6A REDUCTASE"/>
    <property type="match status" value="1"/>
</dbReference>
<dbReference type="InterPro" id="IPR003723">
    <property type="entry name" value="Precorrin-6x_reduct"/>
</dbReference>
<name>Q7V2H4_PROMP</name>
<dbReference type="UniPathway" id="UPA00148"/>
<evidence type="ECO:0000256" key="1">
    <source>
        <dbReference type="ARBA" id="ARBA00004953"/>
    </source>
</evidence>
<organism evidence="4 5">
    <name type="scientific">Prochlorococcus marinus subsp. pastoris (strain CCMP1986 / NIES-2087 / MED4)</name>
    <dbReference type="NCBI Taxonomy" id="59919"/>
    <lineage>
        <taxon>Bacteria</taxon>
        <taxon>Bacillati</taxon>
        <taxon>Cyanobacteriota</taxon>
        <taxon>Cyanophyceae</taxon>
        <taxon>Synechococcales</taxon>
        <taxon>Prochlorococcaceae</taxon>
        <taxon>Prochlorococcus</taxon>
    </lineage>
</organism>
<dbReference type="KEGG" id="pmm:PMM0503"/>
<dbReference type="Proteomes" id="UP000001026">
    <property type="component" value="Chromosome"/>
</dbReference>
<sequence>MHNSENCHENVWILSGTSDGPVIVNKLLKLNYVVFVSVVTHKASKSYVENSKLHIITGKLNDSSEIINFIEKNKINYVIDATHPFALIISQNLDEACKKIKKPLLAFERKSEIKPFKNFNYILGLKNINKEVLVNKNILLAIGSRLLNETASYYLKCGANVFTRVIPTYESISTAFASCIKNSNIAILEPSKNKGIILEKKLCDHWKIDYILCRDSGSYAQMNWEEIVYKSDMKLFLVKRPNLKFRNSLIFFDYDKLINQLTGKNNTLG</sequence>
<dbReference type="STRING" id="59919.PMM0503"/>
<proteinExistence type="predicted"/>
<protein>
    <submittedName>
        <fullName evidence="4">Possible precorrin-6X reductase</fullName>
        <ecNumber evidence="4">1.3.1.54</ecNumber>
    </submittedName>
</protein>